<dbReference type="Pfam" id="PF08338">
    <property type="entry name" value="DUF1731"/>
    <property type="match status" value="1"/>
</dbReference>
<proteinExistence type="predicted"/>
<keyword evidence="5" id="KW-1185">Reference proteome</keyword>
<dbReference type="GO" id="GO:0016491">
    <property type="term" value="F:oxidoreductase activity"/>
    <property type="evidence" value="ECO:0007669"/>
    <property type="project" value="UniProtKB-KW"/>
</dbReference>
<sequence length="330" mass="34215">MSKYLLAGSSGFLGTALTKDLSADGHEVVRLVRRTPRRPDEIRWDPAAGELDPSALDGVDVVINLAGANIGRPWTPTYKAVLRESRVTTTATLARAIAARAATTGGAAGHSAGENSTTDATSDAGAGGADQAPKLPAFLVQSGTGAYGKDRGDEVLTETATTGDGFLAELTRLWSGAADPAREAGARVAVLRTAVVLDSQGPAFQLLSLPFRLGLGGRLGSGTQYFPVISLTDWIRAVRFVADHDELSGPINLGVPNPPTNAELTKSLASALHRPSIVPVPAIAMKAIVGEFAWELLGSKRAEPAALLDAGFTFNDATIDSVLAAALQKQ</sequence>
<dbReference type="PANTHER" id="PTHR11092">
    <property type="entry name" value="SUGAR NUCLEOTIDE EPIMERASE RELATED"/>
    <property type="match status" value="1"/>
</dbReference>
<dbReference type="RefSeq" id="WP_380054224.1">
    <property type="nucleotide sequence ID" value="NZ_JBHLTC010000038.1"/>
</dbReference>
<evidence type="ECO:0000259" key="3">
    <source>
        <dbReference type="Pfam" id="PF08338"/>
    </source>
</evidence>
<gene>
    <name evidence="4" type="ORF">ACFFGN_29645</name>
</gene>
<evidence type="ECO:0000313" key="5">
    <source>
        <dbReference type="Proteomes" id="UP001589890"/>
    </source>
</evidence>
<evidence type="ECO:0000313" key="4">
    <source>
        <dbReference type="EMBL" id="MFC0628270.1"/>
    </source>
</evidence>
<feature type="domain" description="NAD-dependent epimerase/dehydratase" evidence="2">
    <location>
        <begin position="5"/>
        <end position="101"/>
    </location>
</feature>
<dbReference type="InterPro" id="IPR036291">
    <property type="entry name" value="NAD(P)-bd_dom_sf"/>
</dbReference>
<feature type="compositionally biased region" description="Low complexity" evidence="1">
    <location>
        <begin position="104"/>
        <end position="124"/>
    </location>
</feature>
<dbReference type="InterPro" id="IPR013549">
    <property type="entry name" value="DUF1731"/>
</dbReference>
<dbReference type="Pfam" id="PF01370">
    <property type="entry name" value="Epimerase"/>
    <property type="match status" value="1"/>
</dbReference>
<evidence type="ECO:0000259" key="2">
    <source>
        <dbReference type="Pfam" id="PF01370"/>
    </source>
</evidence>
<comment type="caution">
    <text evidence="4">The sequence shown here is derived from an EMBL/GenBank/DDBJ whole genome shotgun (WGS) entry which is preliminary data.</text>
</comment>
<dbReference type="InterPro" id="IPR001509">
    <property type="entry name" value="Epimerase_deHydtase"/>
</dbReference>
<dbReference type="EMBL" id="JBHLTC010000038">
    <property type="protein sequence ID" value="MFC0628270.1"/>
    <property type="molecule type" value="Genomic_DNA"/>
</dbReference>
<dbReference type="Proteomes" id="UP001589890">
    <property type="component" value="Unassembled WGS sequence"/>
</dbReference>
<keyword evidence="4" id="KW-0560">Oxidoreductase</keyword>
<dbReference type="PANTHER" id="PTHR11092:SF0">
    <property type="entry name" value="EPIMERASE FAMILY PROTEIN SDR39U1"/>
    <property type="match status" value="1"/>
</dbReference>
<dbReference type="SUPFAM" id="SSF51735">
    <property type="entry name" value="NAD(P)-binding Rossmann-fold domains"/>
    <property type="match status" value="1"/>
</dbReference>
<feature type="domain" description="DUF1731" evidence="3">
    <location>
        <begin position="280"/>
        <end position="325"/>
    </location>
</feature>
<evidence type="ECO:0000256" key="1">
    <source>
        <dbReference type="SAM" id="MobiDB-lite"/>
    </source>
</evidence>
<reference evidence="4 5" key="1">
    <citation type="submission" date="2024-09" db="EMBL/GenBank/DDBJ databases">
        <authorList>
            <person name="Sun Q."/>
            <person name="Mori K."/>
        </authorList>
    </citation>
    <scope>NUCLEOTIDE SEQUENCE [LARGE SCALE GENOMIC DNA]</scope>
    <source>
        <strain evidence="4 5">CGMCC 1.15906</strain>
    </source>
</reference>
<dbReference type="EC" id="1.1.1.-" evidence="4"/>
<accession>A0ABV6QUT3</accession>
<protein>
    <submittedName>
        <fullName evidence="4">Epimerase</fullName>
        <ecNumber evidence="4">1.1.1.-</ecNumber>
    </submittedName>
</protein>
<dbReference type="Gene3D" id="3.40.50.720">
    <property type="entry name" value="NAD(P)-binding Rossmann-like Domain"/>
    <property type="match status" value="1"/>
</dbReference>
<feature type="region of interest" description="Disordered" evidence="1">
    <location>
        <begin position="104"/>
        <end position="132"/>
    </location>
</feature>
<organism evidence="4 5">
    <name type="scientific">Kribbella deserti</name>
    <dbReference type="NCBI Taxonomy" id="1926257"/>
    <lineage>
        <taxon>Bacteria</taxon>
        <taxon>Bacillati</taxon>
        <taxon>Actinomycetota</taxon>
        <taxon>Actinomycetes</taxon>
        <taxon>Propionibacteriales</taxon>
        <taxon>Kribbellaceae</taxon>
        <taxon>Kribbella</taxon>
    </lineage>
</organism>
<name>A0ABV6QUT3_9ACTN</name>